<feature type="compositionally biased region" description="Low complexity" evidence="1">
    <location>
        <begin position="667"/>
        <end position="690"/>
    </location>
</feature>
<dbReference type="EMBL" id="OOIP01000001">
    <property type="protein sequence ID" value="SPO34735.1"/>
    <property type="molecule type" value="Genomic_DNA"/>
</dbReference>
<feature type="region of interest" description="Disordered" evidence="1">
    <location>
        <begin position="1"/>
        <end position="135"/>
    </location>
</feature>
<evidence type="ECO:0000313" key="3">
    <source>
        <dbReference type="Proteomes" id="UP000323386"/>
    </source>
</evidence>
<dbReference type="Proteomes" id="UP000323386">
    <property type="component" value="Unassembled WGS sequence"/>
</dbReference>
<accession>A0A5C3ESN7</accession>
<feature type="compositionally biased region" description="Polar residues" evidence="1">
    <location>
        <begin position="561"/>
        <end position="573"/>
    </location>
</feature>
<feature type="compositionally biased region" description="Low complexity" evidence="1">
    <location>
        <begin position="767"/>
        <end position="780"/>
    </location>
</feature>
<dbReference type="OrthoDB" id="435520at2759"/>
<name>A0A5C3ESN7_9BASI</name>
<feature type="region of interest" description="Disordered" evidence="1">
    <location>
        <begin position="282"/>
        <end position="312"/>
    </location>
</feature>
<dbReference type="AlphaFoldDB" id="A0A5C3ESN7"/>
<feature type="region of interest" description="Disordered" evidence="1">
    <location>
        <begin position="551"/>
        <end position="573"/>
    </location>
</feature>
<reference evidence="2 3" key="1">
    <citation type="submission" date="2018-03" db="EMBL/GenBank/DDBJ databases">
        <authorList>
            <person name="Guldener U."/>
        </authorList>
    </citation>
    <scope>NUCLEOTIDE SEQUENCE [LARGE SCALE GENOMIC DNA]</scope>
    <source>
        <strain evidence="2 3">DAOM196992</strain>
    </source>
</reference>
<feature type="compositionally biased region" description="Low complexity" evidence="1">
    <location>
        <begin position="203"/>
        <end position="218"/>
    </location>
</feature>
<sequence>MALTFPSARGPEHRSMDAPPTSAKPRSGSSYFERYPERKAQGPYTPRSTLLPTAGRRSSPNADAETGGPSPPLKDTVRFPTRTHEDASLQTPPAAGPSRSRPPPPRAQQRSSPGDRKRVEASAQPPVGPEKGAPVLATVPAATAGFASLAKRMPAGQEVSSTYAASSAALGKSRAKPDRLRIKAETVPSIDDIIRRNADALKASQPSRSPSMPRSAPSGGTGMTRQTTPGEVRFPSYDWRKPASAPSAPARNGVEICVHSNASESSLDSVEQEIWEGMRRYGAIDPTSDGADPGSRRRSFSEGVRGAGPGDASAPFAQVRAFQSLAQLHVSPVDEAAPPLPGSTTLGQGLQEPFVESRTQSKPRAGAKSSLTDRFKPADGGSLTESMSIHSGPGRPYRVSYADVGARAGSPVFVFLGLGAVRHLVGLYDELAAALGLRLICIDRWGLGRSDDVPMERRSILAWSAVVNEVADRLGLARFSLLAHSAGAPYAMATALVFGERLVGPVHLLSPFTGASAESGYRWLRYVPDGVIRTAQVADWKLQGWKLAKAANGVSHDTPKSTRASETSAAGTPASFVSCQTDWNAFSPARGEGATAMRRTESDSSHAGAAAASGLVALPSSTSTTTLGPSPTSTPSGQAGTSAAATGPTLNKKASFSFLGGLLGARQAQSESSSPTSDAAPATDGSGAAAYRGRPGRHRYSLSRSVSISSTTPSCASQEKLTIDERCEWLERSPSDGGQRLRKPVAELPHSRSTGTLSSEASRRQSRAPSSSGDSASIYSTPERGLVIEPDAGLGVALLRASHSESQRGSASDLSLVLGKKPWGFDFTDVRHPCRIWHGSRDERVSLASAKWMERSLDDCRLHVVEGAGHNLMTNTAVIFEVLESIKSFATPSSVATTAAAAG</sequence>
<feature type="region of interest" description="Disordered" evidence="1">
    <location>
        <begin position="590"/>
        <end position="648"/>
    </location>
</feature>
<keyword evidence="3" id="KW-1185">Reference proteome</keyword>
<dbReference type="PANTHER" id="PTHR43433">
    <property type="entry name" value="HYDROLASE, ALPHA/BETA FOLD FAMILY PROTEIN"/>
    <property type="match status" value="1"/>
</dbReference>
<organism evidence="2 3">
    <name type="scientific">Pseudozyma flocculosa</name>
    <dbReference type="NCBI Taxonomy" id="84751"/>
    <lineage>
        <taxon>Eukaryota</taxon>
        <taxon>Fungi</taxon>
        <taxon>Dikarya</taxon>
        <taxon>Basidiomycota</taxon>
        <taxon>Ustilaginomycotina</taxon>
        <taxon>Ustilaginomycetes</taxon>
        <taxon>Ustilaginales</taxon>
        <taxon>Ustilaginaceae</taxon>
        <taxon>Pseudozyma</taxon>
    </lineage>
</organism>
<feature type="compositionally biased region" description="Low complexity" evidence="1">
    <location>
        <begin position="702"/>
        <end position="717"/>
    </location>
</feature>
<feature type="compositionally biased region" description="Polar residues" evidence="1">
    <location>
        <begin position="46"/>
        <end position="61"/>
    </location>
</feature>
<feature type="compositionally biased region" description="Low complexity" evidence="1">
    <location>
        <begin position="605"/>
        <end position="648"/>
    </location>
</feature>
<dbReference type="SUPFAM" id="SSF53474">
    <property type="entry name" value="alpha/beta-Hydrolases"/>
    <property type="match status" value="1"/>
</dbReference>
<feature type="region of interest" description="Disordered" evidence="1">
    <location>
        <begin position="197"/>
        <end position="250"/>
    </location>
</feature>
<evidence type="ECO:0008006" key="4">
    <source>
        <dbReference type="Google" id="ProtNLM"/>
    </source>
</evidence>
<proteinExistence type="predicted"/>
<feature type="region of interest" description="Disordered" evidence="1">
    <location>
        <begin position="666"/>
        <end position="782"/>
    </location>
</feature>
<feature type="compositionally biased region" description="Basic and acidic residues" evidence="1">
    <location>
        <begin position="721"/>
        <end position="734"/>
    </location>
</feature>
<evidence type="ECO:0000256" key="1">
    <source>
        <dbReference type="SAM" id="MobiDB-lite"/>
    </source>
</evidence>
<feature type="region of interest" description="Disordered" evidence="1">
    <location>
        <begin position="153"/>
        <end position="183"/>
    </location>
</feature>
<protein>
    <recommendedName>
        <fullName evidence="4">AB hydrolase-1 domain-containing protein</fullName>
    </recommendedName>
</protein>
<evidence type="ECO:0000313" key="2">
    <source>
        <dbReference type="EMBL" id="SPO34735.1"/>
    </source>
</evidence>
<gene>
    <name evidence="2" type="ORF">PSFLO_00206</name>
</gene>
<dbReference type="Gene3D" id="3.40.50.1820">
    <property type="entry name" value="alpha/beta hydrolase"/>
    <property type="match status" value="2"/>
</dbReference>
<feature type="region of interest" description="Disordered" evidence="1">
    <location>
        <begin position="333"/>
        <end position="389"/>
    </location>
</feature>
<dbReference type="InterPro" id="IPR050471">
    <property type="entry name" value="AB_hydrolase"/>
</dbReference>
<dbReference type="PANTHER" id="PTHR43433:SF10">
    <property type="entry name" value="AB HYDROLASE-1 DOMAIN-CONTAINING PROTEIN"/>
    <property type="match status" value="1"/>
</dbReference>
<dbReference type="InterPro" id="IPR029058">
    <property type="entry name" value="AB_hydrolase_fold"/>
</dbReference>